<dbReference type="GO" id="GO:0005737">
    <property type="term" value="C:cytoplasm"/>
    <property type="evidence" value="ECO:0007669"/>
    <property type="project" value="TreeGrafter"/>
</dbReference>
<dbReference type="InterPro" id="IPR004045">
    <property type="entry name" value="Glutathione_S-Trfase_N"/>
</dbReference>
<dbReference type="VEuPathDB" id="CryptoDB:Cvel_11789"/>
<evidence type="ECO:0000259" key="1">
    <source>
        <dbReference type="PROSITE" id="PS50405"/>
    </source>
</evidence>
<dbReference type="CDD" id="cd00570">
    <property type="entry name" value="GST_N_family"/>
    <property type="match status" value="1"/>
</dbReference>
<dbReference type="InterPro" id="IPR036282">
    <property type="entry name" value="Glutathione-S-Trfase_C_sf"/>
</dbReference>
<sequence>MYVRGQEENFKIIRVTHAQQREDNFLSRFPLGKIPLLELPDGEIVVESQVILSFLEESHRCTVGETSLIPDSPRVRMRMNLMIKIHDQYLSSPSCTQVGFTHTQGCMYVPPPACVSVEAGSEAESVKSMAKTGRVMGLEERALKLKDLDLQLSVLDEIASRGEGPYLCGEQLSLADLTLFPTFCYINFLLPRVFDWPDPFYRSPFLGRWFRFLSSLGPQSETESEGKSSPSPFLRVREELETELGKGQKKRDCDMIRAALSRQKHESGQTEQTLKWVYP</sequence>
<dbReference type="EMBL" id="CDMZ01005558">
    <property type="protein sequence ID" value="CEM53206.1"/>
    <property type="molecule type" value="Genomic_DNA"/>
</dbReference>
<evidence type="ECO:0000313" key="2">
    <source>
        <dbReference type="EMBL" id="CEM53206.1"/>
    </source>
</evidence>
<dbReference type="PANTHER" id="PTHR43968">
    <property type="match status" value="1"/>
</dbReference>
<gene>
    <name evidence="2" type="ORF">Cvel_11789</name>
</gene>
<dbReference type="InterPro" id="IPR050983">
    <property type="entry name" value="GST_Omega/HSP26"/>
</dbReference>
<dbReference type="Gene3D" id="1.20.1050.10">
    <property type="match status" value="1"/>
</dbReference>
<dbReference type="InterPro" id="IPR036249">
    <property type="entry name" value="Thioredoxin-like_sf"/>
</dbReference>
<dbReference type="CDD" id="cd00299">
    <property type="entry name" value="GST_C_family"/>
    <property type="match status" value="1"/>
</dbReference>
<dbReference type="InterPro" id="IPR010987">
    <property type="entry name" value="Glutathione-S-Trfase_C-like"/>
</dbReference>
<dbReference type="PROSITE" id="PS50405">
    <property type="entry name" value="GST_CTER"/>
    <property type="match status" value="1"/>
</dbReference>
<organism evidence="2">
    <name type="scientific">Chromera velia CCMP2878</name>
    <dbReference type="NCBI Taxonomy" id="1169474"/>
    <lineage>
        <taxon>Eukaryota</taxon>
        <taxon>Sar</taxon>
        <taxon>Alveolata</taxon>
        <taxon>Colpodellida</taxon>
        <taxon>Chromeraceae</taxon>
        <taxon>Chromera</taxon>
    </lineage>
</organism>
<dbReference type="SUPFAM" id="SSF52833">
    <property type="entry name" value="Thioredoxin-like"/>
    <property type="match status" value="1"/>
</dbReference>
<dbReference type="SUPFAM" id="SSF47616">
    <property type="entry name" value="GST C-terminal domain-like"/>
    <property type="match status" value="1"/>
</dbReference>
<dbReference type="PhylomeDB" id="A0A0G4I7Z5"/>
<dbReference type="Pfam" id="PF13410">
    <property type="entry name" value="GST_C_2"/>
    <property type="match status" value="1"/>
</dbReference>
<name>A0A0G4I7Z5_9ALVE</name>
<accession>A0A0G4I7Z5</accession>
<feature type="domain" description="GST C-terminal" evidence="1">
    <location>
        <begin position="72"/>
        <end position="233"/>
    </location>
</feature>
<dbReference type="AlphaFoldDB" id="A0A0G4I7Z5"/>
<dbReference type="Pfam" id="PF13409">
    <property type="entry name" value="GST_N_2"/>
    <property type="match status" value="1"/>
</dbReference>
<reference evidence="2" key="1">
    <citation type="submission" date="2014-11" db="EMBL/GenBank/DDBJ databases">
        <authorList>
            <person name="Otto D Thomas"/>
            <person name="Naeem Raeece"/>
        </authorList>
    </citation>
    <scope>NUCLEOTIDE SEQUENCE</scope>
</reference>
<proteinExistence type="predicted"/>
<dbReference type="Gene3D" id="3.40.30.10">
    <property type="entry name" value="Glutaredoxin"/>
    <property type="match status" value="1"/>
</dbReference>
<dbReference type="PANTHER" id="PTHR43968:SF6">
    <property type="entry name" value="GLUTATHIONE S-TRANSFERASE OMEGA"/>
    <property type="match status" value="1"/>
</dbReference>
<protein>
    <recommendedName>
        <fullName evidence="1">GST C-terminal domain-containing protein</fullName>
    </recommendedName>
</protein>